<name>A0A1W0WGE9_HYPEX</name>
<reference evidence="8" key="1">
    <citation type="submission" date="2017-01" db="EMBL/GenBank/DDBJ databases">
        <title>Comparative genomics of anhydrobiosis in the tardigrade Hypsibius dujardini.</title>
        <authorList>
            <person name="Yoshida Y."/>
            <person name="Koutsovoulos G."/>
            <person name="Laetsch D."/>
            <person name="Stevens L."/>
            <person name="Kumar S."/>
            <person name="Horikawa D."/>
            <person name="Ishino K."/>
            <person name="Komine S."/>
            <person name="Tomita M."/>
            <person name="Blaxter M."/>
            <person name="Arakawa K."/>
        </authorList>
    </citation>
    <scope>NUCLEOTIDE SEQUENCE [LARGE SCALE GENOMIC DNA]</scope>
    <source>
        <strain evidence="8">Z151</strain>
    </source>
</reference>
<dbReference type="Pfam" id="PF01740">
    <property type="entry name" value="STAS"/>
    <property type="match status" value="1"/>
</dbReference>
<feature type="transmembrane region" description="Helical" evidence="5">
    <location>
        <begin position="186"/>
        <end position="210"/>
    </location>
</feature>
<accession>A0A1W0WGE9</accession>
<evidence type="ECO:0000259" key="6">
    <source>
        <dbReference type="PROSITE" id="PS50801"/>
    </source>
</evidence>
<feature type="transmembrane region" description="Helical" evidence="5">
    <location>
        <begin position="103"/>
        <end position="123"/>
    </location>
</feature>
<feature type="domain" description="STAS" evidence="6">
    <location>
        <begin position="372"/>
        <end position="537"/>
    </location>
</feature>
<dbReference type="InterPro" id="IPR002645">
    <property type="entry name" value="STAS_dom"/>
</dbReference>
<proteinExistence type="predicted"/>
<dbReference type="GO" id="GO:0016020">
    <property type="term" value="C:membrane"/>
    <property type="evidence" value="ECO:0007669"/>
    <property type="project" value="UniProtKB-SubCell"/>
</dbReference>
<evidence type="ECO:0000313" key="7">
    <source>
        <dbReference type="EMBL" id="OQV14267.1"/>
    </source>
</evidence>
<dbReference type="Gene3D" id="3.30.750.24">
    <property type="entry name" value="STAS domain"/>
    <property type="match status" value="1"/>
</dbReference>
<evidence type="ECO:0000313" key="8">
    <source>
        <dbReference type="Proteomes" id="UP000192578"/>
    </source>
</evidence>
<comment type="subcellular location">
    <subcellularLocation>
        <location evidence="1">Membrane</location>
        <topology evidence="1">Multi-pass membrane protein</topology>
    </subcellularLocation>
</comment>
<evidence type="ECO:0000256" key="3">
    <source>
        <dbReference type="ARBA" id="ARBA00022989"/>
    </source>
</evidence>
<keyword evidence="4 5" id="KW-0472">Membrane</keyword>
<feature type="transmembrane region" description="Helical" evidence="5">
    <location>
        <begin position="265"/>
        <end position="296"/>
    </location>
</feature>
<dbReference type="CDD" id="cd07042">
    <property type="entry name" value="STAS_SulP_like_sulfate_transporter"/>
    <property type="match status" value="1"/>
</dbReference>
<evidence type="ECO:0000256" key="5">
    <source>
        <dbReference type="SAM" id="Phobius"/>
    </source>
</evidence>
<keyword evidence="2 5" id="KW-0812">Transmembrane</keyword>
<dbReference type="InterPro" id="IPR011547">
    <property type="entry name" value="SLC26A/SulP_dom"/>
</dbReference>
<gene>
    <name evidence="7" type="ORF">BV898_11504</name>
</gene>
<dbReference type="InterPro" id="IPR036513">
    <property type="entry name" value="STAS_dom_sf"/>
</dbReference>
<keyword evidence="8" id="KW-1185">Reference proteome</keyword>
<dbReference type="GO" id="GO:0055085">
    <property type="term" value="P:transmembrane transport"/>
    <property type="evidence" value="ECO:0007669"/>
    <property type="project" value="InterPro"/>
</dbReference>
<dbReference type="Pfam" id="PF00916">
    <property type="entry name" value="Sulfate_transp"/>
    <property type="match status" value="1"/>
</dbReference>
<sequence length="537" mass="58472">MAADNGAASLDMIQLDIRLQVMTAVTLAVGLWQVLMGVLRLGYLAVFLSDHLVKGFTCAAAFHVFTSQVKLVFGIRGLQERYGPLKLVYFYIDLFRRMGDTHIPTLVVSLISITLLYLTRVFINGNPRVMKIIRVPFPMELMVIIFGTLASYELDLESEWGVKTVKHIPTGLPAPVLPPFSVIPEILARTFSIAIVASAVLISLAKIFATKHNYKIDANQELIALGASNIIGSFFLCIAVTGGLARSTVQESAGGSTQVVSLVSAVIVLIVLVALGQFLQPLPMACLGSIIMVALINMMKGALDVQKMWKVSLIDASIFMVTLLATVLLDVDYGLVIGVLYSLLVFAFRMQYGRVAVLGKVRGTSTEIKPLEDPMVDEVPGIKIFRLHGPLYSGNAESFFAKIRKAILSYEKVVSSYLSPVPEPETTEIEEITGTEAPQPSSESSQTEITMVRTKAEPQHIKPLRAIVIDCSAISFIDIVGTEKLLRLVKECSKRGIRVVFTACSDSVRDILYLSGVAAVLPEGNFISSVSDAIEEL</sequence>
<feature type="transmembrane region" description="Helical" evidence="5">
    <location>
        <begin position="21"/>
        <end position="43"/>
    </location>
</feature>
<dbReference type="PANTHER" id="PTHR11814">
    <property type="entry name" value="SULFATE TRANSPORTER"/>
    <property type="match status" value="1"/>
</dbReference>
<feature type="transmembrane region" description="Helical" evidence="5">
    <location>
        <begin position="135"/>
        <end position="152"/>
    </location>
</feature>
<evidence type="ECO:0000256" key="4">
    <source>
        <dbReference type="ARBA" id="ARBA00023136"/>
    </source>
</evidence>
<dbReference type="InterPro" id="IPR001902">
    <property type="entry name" value="SLC26A/SulP_fam"/>
</dbReference>
<comment type="caution">
    <text evidence="7">The sequence shown here is derived from an EMBL/GenBank/DDBJ whole genome shotgun (WGS) entry which is preliminary data.</text>
</comment>
<evidence type="ECO:0000256" key="1">
    <source>
        <dbReference type="ARBA" id="ARBA00004141"/>
    </source>
</evidence>
<feature type="transmembrane region" description="Helical" evidence="5">
    <location>
        <begin position="333"/>
        <end position="352"/>
    </location>
</feature>
<feature type="transmembrane region" description="Helical" evidence="5">
    <location>
        <begin position="222"/>
        <end position="245"/>
    </location>
</feature>
<keyword evidence="3 5" id="KW-1133">Transmembrane helix</keyword>
<organism evidence="7 8">
    <name type="scientific">Hypsibius exemplaris</name>
    <name type="common">Freshwater tardigrade</name>
    <dbReference type="NCBI Taxonomy" id="2072580"/>
    <lineage>
        <taxon>Eukaryota</taxon>
        <taxon>Metazoa</taxon>
        <taxon>Ecdysozoa</taxon>
        <taxon>Tardigrada</taxon>
        <taxon>Eutardigrada</taxon>
        <taxon>Parachela</taxon>
        <taxon>Hypsibioidea</taxon>
        <taxon>Hypsibiidae</taxon>
        <taxon>Hypsibius</taxon>
    </lineage>
</organism>
<dbReference type="SUPFAM" id="SSF52091">
    <property type="entry name" value="SpoIIaa-like"/>
    <property type="match status" value="1"/>
</dbReference>
<protein>
    <submittedName>
        <fullName evidence="7">Pendrin</fullName>
    </submittedName>
</protein>
<dbReference type="OrthoDB" id="288203at2759"/>
<dbReference type="EMBL" id="MTYJ01000107">
    <property type="protein sequence ID" value="OQV14267.1"/>
    <property type="molecule type" value="Genomic_DNA"/>
</dbReference>
<evidence type="ECO:0000256" key="2">
    <source>
        <dbReference type="ARBA" id="ARBA00022692"/>
    </source>
</evidence>
<dbReference type="AlphaFoldDB" id="A0A1W0WGE9"/>
<dbReference type="PROSITE" id="PS50801">
    <property type="entry name" value="STAS"/>
    <property type="match status" value="1"/>
</dbReference>
<dbReference type="Proteomes" id="UP000192578">
    <property type="component" value="Unassembled WGS sequence"/>
</dbReference>